<accession>A0A8H6WHP7</accession>
<evidence type="ECO:0000313" key="3">
    <source>
        <dbReference type="Proteomes" id="UP000613580"/>
    </source>
</evidence>
<dbReference type="EMBL" id="JACAZE010000003">
    <property type="protein sequence ID" value="KAF7319049.1"/>
    <property type="molecule type" value="Genomic_DNA"/>
</dbReference>
<feature type="compositionally biased region" description="Low complexity" evidence="1">
    <location>
        <begin position="339"/>
        <end position="351"/>
    </location>
</feature>
<gene>
    <name evidence="2" type="ORF">HMN09_00241100</name>
</gene>
<comment type="caution">
    <text evidence="2">The sequence shown here is derived from an EMBL/GenBank/DDBJ whole genome shotgun (WGS) entry which is preliminary data.</text>
</comment>
<evidence type="ECO:0000256" key="1">
    <source>
        <dbReference type="SAM" id="MobiDB-lite"/>
    </source>
</evidence>
<reference evidence="2" key="1">
    <citation type="submission" date="2020-05" db="EMBL/GenBank/DDBJ databases">
        <title>Mycena genomes resolve the evolution of fungal bioluminescence.</title>
        <authorList>
            <person name="Tsai I.J."/>
        </authorList>
    </citation>
    <scope>NUCLEOTIDE SEQUENCE</scope>
    <source>
        <strain evidence="2">110903Hualien_Pintung</strain>
    </source>
</reference>
<feature type="region of interest" description="Disordered" evidence="1">
    <location>
        <begin position="254"/>
        <end position="282"/>
    </location>
</feature>
<organism evidence="2 3">
    <name type="scientific">Mycena chlorophos</name>
    <name type="common">Agaric fungus</name>
    <name type="synonym">Agaricus chlorophos</name>
    <dbReference type="NCBI Taxonomy" id="658473"/>
    <lineage>
        <taxon>Eukaryota</taxon>
        <taxon>Fungi</taxon>
        <taxon>Dikarya</taxon>
        <taxon>Basidiomycota</taxon>
        <taxon>Agaricomycotina</taxon>
        <taxon>Agaricomycetes</taxon>
        <taxon>Agaricomycetidae</taxon>
        <taxon>Agaricales</taxon>
        <taxon>Marasmiineae</taxon>
        <taxon>Mycenaceae</taxon>
        <taxon>Mycena</taxon>
    </lineage>
</organism>
<sequence>MASPFPERLGTNYCPEDDEVDAIKAYLVGPTTKCQEVDLEIAEVQKTMNALVARRNALREDIDAHSSLISPIRRLPLDLLQRIFMETLPTDRNCVMSATEAPLLLGRVCSGWRRLADATPLLWARLHVFIPTGPHTYHTRHGGIGDVVVPPKVKKIQDQRISVLKSWLRKSEQCPISVSLYYPGFGSLQEIVDALRTFSTRWEHIVINTQSDALASLVSITPEEVPLLRAFSVVERATTRVQDVAAFMQMMQGQALPPQNNPNPVGPAPNAPNANAANANAPNAVPANAPAVALNAFNPNPNAPNAAGNPPNFAHALAPAFGAAHQNVPNAPNAPNPNPANANPNANAPANQNPPPNVGVPMFGNMGQWVMLNGGAWMTGPPAAPNAAPNAPAVNPPVVNMPAANPPAVNALNAPIAHANPIPLPNFGLFGNMPQPLLVNVPPLFGAGGPAAANAPVANAPVANAAGANVAPNAAVANAPAFPLNAPAPNPPVINQPVPALNVPAGNAPLAGNPNFFNALGNIFGFNPQDQQADDQSEQLLWETAGIIRAPHLTSLSLNTLAFNLFELPLKWEQITELNLDRPGLQDGTSISSRDTVQLLERCPNLAQFRIIVQDAQEPMPVHTRDGRPLLHDKLETFHLVTPLSHSFAHVPGNPLSSPFGLIAPRLHLTNLKTFNFFGYGGVSYTPEFFAHNFVATAPLLHTLQINVYTFAELELVDLIRNLPPSIRVLTFPLGRGNAGLFDFEMGFGVLGDAFLDSLMAPEPEPETSTMASEKESSLAALPLPKLETLEIHGRVGFSEAALLRFIEQRITCLRRVVVSFAKTSSRYAAQQTGQPPSRKKLTPVELARIKALIKGEVRGLKVELKYPEKSARIPTSPWTGLAGAGPVDDPHHDWLLLD</sequence>
<proteinExistence type="predicted"/>
<dbReference type="OrthoDB" id="3063971at2759"/>
<feature type="region of interest" description="Disordered" evidence="1">
    <location>
        <begin position="325"/>
        <end position="359"/>
    </location>
</feature>
<keyword evidence="3" id="KW-1185">Reference proteome</keyword>
<feature type="compositionally biased region" description="Low complexity" evidence="1">
    <location>
        <begin position="271"/>
        <end position="282"/>
    </location>
</feature>
<protein>
    <submittedName>
        <fullName evidence="2">F-box domain-containing protein</fullName>
    </submittedName>
</protein>
<dbReference type="Proteomes" id="UP000613580">
    <property type="component" value="Unassembled WGS sequence"/>
</dbReference>
<dbReference type="AlphaFoldDB" id="A0A8H6WHP7"/>
<feature type="compositionally biased region" description="Pro residues" evidence="1">
    <location>
        <begin position="259"/>
        <end position="270"/>
    </location>
</feature>
<evidence type="ECO:0000313" key="2">
    <source>
        <dbReference type="EMBL" id="KAF7319049.1"/>
    </source>
</evidence>
<name>A0A8H6WHP7_MYCCL</name>